<keyword evidence="1" id="KW-0479">Metal-binding</keyword>
<evidence type="ECO:0000313" key="6">
    <source>
        <dbReference type="Proteomes" id="UP001642483"/>
    </source>
</evidence>
<feature type="domain" description="FLYWCH-type" evidence="4">
    <location>
        <begin position="10"/>
        <end position="47"/>
    </location>
</feature>
<dbReference type="Proteomes" id="UP001642483">
    <property type="component" value="Unassembled WGS sequence"/>
</dbReference>
<gene>
    <name evidence="5" type="ORF">CVLEPA_LOCUS31280</name>
</gene>
<keyword evidence="2" id="KW-0863">Zinc-finger</keyword>
<evidence type="ECO:0000256" key="3">
    <source>
        <dbReference type="ARBA" id="ARBA00022833"/>
    </source>
</evidence>
<keyword evidence="6" id="KW-1185">Reference proteome</keyword>
<comment type="caution">
    <text evidence="5">The sequence shown here is derived from an EMBL/GenBank/DDBJ whole genome shotgun (WGS) entry which is preliminary data.</text>
</comment>
<protein>
    <recommendedName>
        <fullName evidence="4">FLYWCH-type domain-containing protein</fullName>
    </recommendedName>
</protein>
<accession>A0ABP0H189</accession>
<reference evidence="5 6" key="1">
    <citation type="submission" date="2024-02" db="EMBL/GenBank/DDBJ databases">
        <authorList>
            <person name="Daric V."/>
            <person name="Darras S."/>
        </authorList>
    </citation>
    <scope>NUCLEOTIDE SEQUENCE [LARGE SCALE GENOMIC DNA]</scope>
</reference>
<evidence type="ECO:0000256" key="2">
    <source>
        <dbReference type="ARBA" id="ARBA00022771"/>
    </source>
</evidence>
<sequence>MHEYLQKRMTSDGVSYWRCRQYFKNKCPSTLVTPYDDIIKGPGNHCHVGDCIQLSGIASKSTCQKGFNFHLRRKLQKTLTHTKKLIISQGSVSNLLKHGIQVFAVKYS</sequence>
<evidence type="ECO:0000259" key="4">
    <source>
        <dbReference type="Pfam" id="PF04500"/>
    </source>
</evidence>
<dbReference type="Gene3D" id="2.20.25.240">
    <property type="match status" value="1"/>
</dbReference>
<proteinExistence type="predicted"/>
<evidence type="ECO:0000313" key="5">
    <source>
        <dbReference type="EMBL" id="CAK8697776.1"/>
    </source>
</evidence>
<dbReference type="InterPro" id="IPR007588">
    <property type="entry name" value="Znf_FLYWCH"/>
</dbReference>
<organism evidence="5 6">
    <name type="scientific">Clavelina lepadiformis</name>
    <name type="common">Light-bulb sea squirt</name>
    <name type="synonym">Ascidia lepadiformis</name>
    <dbReference type="NCBI Taxonomy" id="159417"/>
    <lineage>
        <taxon>Eukaryota</taxon>
        <taxon>Metazoa</taxon>
        <taxon>Chordata</taxon>
        <taxon>Tunicata</taxon>
        <taxon>Ascidiacea</taxon>
        <taxon>Aplousobranchia</taxon>
        <taxon>Clavelinidae</taxon>
        <taxon>Clavelina</taxon>
    </lineage>
</organism>
<keyword evidence="3" id="KW-0862">Zinc</keyword>
<dbReference type="EMBL" id="CAWYQH010000174">
    <property type="protein sequence ID" value="CAK8697776.1"/>
    <property type="molecule type" value="Genomic_DNA"/>
</dbReference>
<name>A0ABP0H189_CLALP</name>
<dbReference type="Pfam" id="PF04500">
    <property type="entry name" value="FLYWCH"/>
    <property type="match status" value="1"/>
</dbReference>
<evidence type="ECO:0000256" key="1">
    <source>
        <dbReference type="ARBA" id="ARBA00022723"/>
    </source>
</evidence>